<gene>
    <name evidence="2" type="ORF">SAMN04488134_10535</name>
</gene>
<name>A0A1H8MX81_9BACI</name>
<evidence type="ECO:0000256" key="1">
    <source>
        <dbReference type="SAM" id="Phobius"/>
    </source>
</evidence>
<reference evidence="2 3" key="1">
    <citation type="submission" date="2016-10" db="EMBL/GenBank/DDBJ databases">
        <authorList>
            <person name="de Groot N.N."/>
        </authorList>
    </citation>
    <scope>NUCLEOTIDE SEQUENCE [LARGE SCALE GENOMIC DNA]</scope>
    <source>
        <strain evidence="2 3">CGMCC 1.10434</strain>
    </source>
</reference>
<dbReference type="Proteomes" id="UP000199300">
    <property type="component" value="Unassembled WGS sequence"/>
</dbReference>
<keyword evidence="1" id="KW-0472">Membrane</keyword>
<keyword evidence="3" id="KW-1185">Reference proteome</keyword>
<organism evidence="2 3">
    <name type="scientific">Amphibacillus marinus</name>
    <dbReference type="NCBI Taxonomy" id="872970"/>
    <lineage>
        <taxon>Bacteria</taxon>
        <taxon>Bacillati</taxon>
        <taxon>Bacillota</taxon>
        <taxon>Bacilli</taxon>
        <taxon>Bacillales</taxon>
        <taxon>Bacillaceae</taxon>
        <taxon>Amphibacillus</taxon>
    </lineage>
</organism>
<dbReference type="STRING" id="872970.SAMN04488134_10535"/>
<feature type="transmembrane region" description="Helical" evidence="1">
    <location>
        <begin position="15"/>
        <end position="36"/>
    </location>
</feature>
<keyword evidence="1" id="KW-1133">Transmembrane helix</keyword>
<evidence type="ECO:0000313" key="2">
    <source>
        <dbReference type="EMBL" id="SEO21914.1"/>
    </source>
</evidence>
<dbReference type="InterPro" id="IPR018672">
    <property type="entry name" value="DUF2140"/>
</dbReference>
<dbReference type="Pfam" id="PF09911">
    <property type="entry name" value="DUF2140"/>
    <property type="match status" value="1"/>
</dbReference>
<sequence length="206" mass="23457">MANEKTETKRNWKQYFLGLFGLNLLVFTTLIVFLMATPPRSDTLPFPQSIDEPGAQFRVESTKADLNELINDYLDQVLLADNADFSIWIDEDVHLTGAFRAFGVPIPLNVRMEPVVQANGDLVLTMTEMSLGLLDLPSNRILHYINQQVETPEWLYFDSENEQLYVAITQIDIQSNFRFSLQELDLTDDRIAFLIKIPRAGAVSAE</sequence>
<evidence type="ECO:0000313" key="3">
    <source>
        <dbReference type="Proteomes" id="UP000199300"/>
    </source>
</evidence>
<dbReference type="EMBL" id="FODJ01000005">
    <property type="protein sequence ID" value="SEO21914.1"/>
    <property type="molecule type" value="Genomic_DNA"/>
</dbReference>
<keyword evidence="1" id="KW-0812">Transmembrane</keyword>
<dbReference type="RefSeq" id="WP_091496808.1">
    <property type="nucleotide sequence ID" value="NZ_FODJ01000005.1"/>
</dbReference>
<protein>
    <submittedName>
        <fullName evidence="2">Uncharacterized protein YpmS</fullName>
    </submittedName>
</protein>
<dbReference type="OrthoDB" id="2412610at2"/>
<dbReference type="AlphaFoldDB" id="A0A1H8MX81"/>
<accession>A0A1H8MX81</accession>
<proteinExistence type="predicted"/>